<keyword evidence="5 7" id="KW-1133">Transmembrane helix</keyword>
<evidence type="ECO:0000256" key="3">
    <source>
        <dbReference type="ARBA" id="ARBA00022475"/>
    </source>
</evidence>
<dbReference type="GO" id="GO:0005886">
    <property type="term" value="C:plasma membrane"/>
    <property type="evidence" value="ECO:0007669"/>
    <property type="project" value="UniProtKB-SubCell"/>
</dbReference>
<accession>A0A1I1N2F9</accession>
<feature type="transmembrane region" description="Helical" evidence="7">
    <location>
        <begin position="66"/>
        <end position="87"/>
    </location>
</feature>
<organism evidence="8 9">
    <name type="scientific">Tropicimonas isoalkanivorans</name>
    <dbReference type="NCBI Taxonomy" id="441112"/>
    <lineage>
        <taxon>Bacteria</taxon>
        <taxon>Pseudomonadati</taxon>
        <taxon>Pseudomonadota</taxon>
        <taxon>Alphaproteobacteria</taxon>
        <taxon>Rhodobacterales</taxon>
        <taxon>Roseobacteraceae</taxon>
        <taxon>Tropicimonas</taxon>
    </lineage>
</organism>
<dbReference type="RefSeq" id="WP_245758883.1">
    <property type="nucleotide sequence ID" value="NZ_FOLG01000011.1"/>
</dbReference>
<dbReference type="PANTHER" id="PTHR33452">
    <property type="entry name" value="OXIDOREDUCTASE CATD-RELATED"/>
    <property type="match status" value="1"/>
</dbReference>
<evidence type="ECO:0000256" key="7">
    <source>
        <dbReference type="SAM" id="Phobius"/>
    </source>
</evidence>
<feature type="transmembrane region" description="Helical" evidence="7">
    <location>
        <begin position="20"/>
        <end position="46"/>
    </location>
</feature>
<keyword evidence="4 7" id="KW-0812">Transmembrane</keyword>
<keyword evidence="9" id="KW-1185">Reference proteome</keyword>
<evidence type="ECO:0000256" key="6">
    <source>
        <dbReference type="ARBA" id="ARBA00023136"/>
    </source>
</evidence>
<dbReference type="STRING" id="441112.SAMN04488094_11198"/>
<feature type="transmembrane region" description="Helical" evidence="7">
    <location>
        <begin position="163"/>
        <end position="182"/>
    </location>
</feature>
<dbReference type="Proteomes" id="UP000198728">
    <property type="component" value="Unassembled WGS sequence"/>
</dbReference>
<evidence type="ECO:0000256" key="1">
    <source>
        <dbReference type="ARBA" id="ARBA00004651"/>
    </source>
</evidence>
<sequence>MADVFLPARERLFIPYMRKFYEIFAEPVGWAAFRAIIGISFMISGWPKIMAPFAQVGFLESIGLAPGWFFSPALAILQFVGGAMIVIGLYTRPIAVANTVMMLVTISFHLNHPYPELFLTTEGLSYLTANPDLLTDSAQRVLLSDGGIAFGERIQEKAIYTSVFWAAGTALIAAFGGGYLSVDRRMSKEF</sequence>
<protein>
    <submittedName>
        <fullName evidence="8">Putative oxidoreductase</fullName>
    </submittedName>
</protein>
<comment type="similarity">
    <text evidence="2">Belongs to the DoxX family.</text>
</comment>
<dbReference type="Pfam" id="PF07681">
    <property type="entry name" value="DoxX"/>
    <property type="match status" value="1"/>
</dbReference>
<dbReference type="InterPro" id="IPR032808">
    <property type="entry name" value="DoxX"/>
</dbReference>
<proteinExistence type="inferred from homology"/>
<keyword evidence="3" id="KW-1003">Cell membrane</keyword>
<evidence type="ECO:0000256" key="5">
    <source>
        <dbReference type="ARBA" id="ARBA00022989"/>
    </source>
</evidence>
<dbReference type="EMBL" id="FOLG01000011">
    <property type="protein sequence ID" value="SFC91854.1"/>
    <property type="molecule type" value="Genomic_DNA"/>
</dbReference>
<name>A0A1I1N2F9_9RHOB</name>
<dbReference type="AlphaFoldDB" id="A0A1I1N2F9"/>
<evidence type="ECO:0000313" key="8">
    <source>
        <dbReference type="EMBL" id="SFC91854.1"/>
    </source>
</evidence>
<comment type="subcellular location">
    <subcellularLocation>
        <location evidence="1">Cell membrane</location>
        <topology evidence="1">Multi-pass membrane protein</topology>
    </subcellularLocation>
</comment>
<dbReference type="PANTHER" id="PTHR33452:SF1">
    <property type="entry name" value="INNER MEMBRANE PROTEIN YPHA-RELATED"/>
    <property type="match status" value="1"/>
</dbReference>
<reference evidence="8 9" key="1">
    <citation type="submission" date="2016-10" db="EMBL/GenBank/DDBJ databases">
        <authorList>
            <person name="de Groot N.N."/>
        </authorList>
    </citation>
    <scope>NUCLEOTIDE SEQUENCE [LARGE SCALE GENOMIC DNA]</scope>
    <source>
        <strain evidence="8 9">DSM 19548</strain>
    </source>
</reference>
<evidence type="ECO:0000256" key="2">
    <source>
        <dbReference type="ARBA" id="ARBA00006679"/>
    </source>
</evidence>
<gene>
    <name evidence="8" type="ORF">SAMN04488094_11198</name>
</gene>
<evidence type="ECO:0000313" key="9">
    <source>
        <dbReference type="Proteomes" id="UP000198728"/>
    </source>
</evidence>
<evidence type="ECO:0000256" key="4">
    <source>
        <dbReference type="ARBA" id="ARBA00022692"/>
    </source>
</evidence>
<dbReference type="InterPro" id="IPR051907">
    <property type="entry name" value="DoxX-like_oxidoreductase"/>
</dbReference>
<keyword evidence="6 7" id="KW-0472">Membrane</keyword>